<protein>
    <submittedName>
        <fullName evidence="2">Uncharacterized protein</fullName>
    </submittedName>
</protein>
<keyword evidence="3" id="KW-1185">Reference proteome</keyword>
<organism evidence="2 3">
    <name type="scientific">Sphaerosporella brunnea</name>
    <dbReference type="NCBI Taxonomy" id="1250544"/>
    <lineage>
        <taxon>Eukaryota</taxon>
        <taxon>Fungi</taxon>
        <taxon>Dikarya</taxon>
        <taxon>Ascomycota</taxon>
        <taxon>Pezizomycotina</taxon>
        <taxon>Pezizomycetes</taxon>
        <taxon>Pezizales</taxon>
        <taxon>Pyronemataceae</taxon>
        <taxon>Sphaerosporella</taxon>
    </lineage>
</organism>
<evidence type="ECO:0000256" key="1">
    <source>
        <dbReference type="SAM" id="MobiDB-lite"/>
    </source>
</evidence>
<proteinExistence type="predicted"/>
<evidence type="ECO:0000313" key="3">
    <source>
        <dbReference type="Proteomes" id="UP000326924"/>
    </source>
</evidence>
<sequence>MATYPIYSKIEGRDTEPVLVTEELTDWFGRWLSEHAPSDRPASLRDFLTSVLPEHTWVPFAVGDGTFLPYSEENKHIPRQLRLTIVSTPEISHRNNNFPQDALPGDIDRIASNAFRARNMTVCLVASSQFDSPTAFLQVASWDAGKRRLNFYQRARPGNSGYHSATPEAPSYEAADAPPPPPPVWHYFGSSFDAFSPDTAGRGPFCGHVNGSLVMKELSNPWRNWTSTRHTINAAFSPDDPIRREPLLGNNFRYVAVADRFEQITRNATLEWYNSRRDHDFGPRDNPHETPRNLVSWMRHVLTTTTVNIGGSSHNSDLVIAGQQNTNIPGGFFLNTAIEPLLPSGSGSIQGPSRVESKFYNEARIRLGLKTLYSWEPMGVAFQHEGQTPWCVIVPSVEDIQGINRLRAAGGLLSNSDLLAFLMVDFPNAVYSRRRESLLRYVPDTGADFVTGTTTLMDSILAAVQASAASKDPKSAEYEFLQNVSTPDSELAARVVSYMAKVRARAETQEGIDDYMLLAESRRRIFRPYPSSDSPDTNPLSEFAKTLPYATNIPQVWNFVEMTEDAQVRVLDALGQNYMKKKIAEKFMLDTPRKCHALAPDEAQGCPF</sequence>
<accession>A0A5J5EK25</accession>
<feature type="compositionally biased region" description="Low complexity" evidence="1">
    <location>
        <begin position="167"/>
        <end position="176"/>
    </location>
</feature>
<dbReference type="OrthoDB" id="6132182at2759"/>
<evidence type="ECO:0000313" key="2">
    <source>
        <dbReference type="EMBL" id="KAA8895554.1"/>
    </source>
</evidence>
<gene>
    <name evidence="2" type="ORF">FN846DRAFT_894060</name>
</gene>
<name>A0A5J5EK25_9PEZI</name>
<dbReference type="InParanoid" id="A0A5J5EK25"/>
<comment type="caution">
    <text evidence="2">The sequence shown here is derived from an EMBL/GenBank/DDBJ whole genome shotgun (WGS) entry which is preliminary data.</text>
</comment>
<dbReference type="EMBL" id="VXIS01000258">
    <property type="protein sequence ID" value="KAA8895554.1"/>
    <property type="molecule type" value="Genomic_DNA"/>
</dbReference>
<feature type="region of interest" description="Disordered" evidence="1">
    <location>
        <begin position="156"/>
        <end position="177"/>
    </location>
</feature>
<dbReference type="AlphaFoldDB" id="A0A5J5EK25"/>
<dbReference type="Proteomes" id="UP000326924">
    <property type="component" value="Unassembled WGS sequence"/>
</dbReference>
<reference evidence="2 3" key="1">
    <citation type="submission" date="2019-09" db="EMBL/GenBank/DDBJ databases">
        <title>Draft genome of the ectomycorrhizal ascomycete Sphaerosporella brunnea.</title>
        <authorList>
            <consortium name="DOE Joint Genome Institute"/>
            <person name="Benucci G.M."/>
            <person name="Marozzi G."/>
            <person name="Antonielli L."/>
            <person name="Sanchez S."/>
            <person name="Marco P."/>
            <person name="Wang X."/>
            <person name="Falini L.B."/>
            <person name="Barry K."/>
            <person name="Haridas S."/>
            <person name="Lipzen A."/>
            <person name="Labutti K."/>
            <person name="Grigoriev I.V."/>
            <person name="Murat C."/>
            <person name="Martin F."/>
            <person name="Albertini E."/>
            <person name="Donnini D."/>
            <person name="Bonito G."/>
        </authorList>
    </citation>
    <scope>NUCLEOTIDE SEQUENCE [LARGE SCALE GENOMIC DNA]</scope>
    <source>
        <strain evidence="2 3">Sb_GMNB300</strain>
    </source>
</reference>